<dbReference type="OrthoDB" id="182577at2"/>
<feature type="domain" description="Acyl-protein synthetase LuxE" evidence="1">
    <location>
        <begin position="10"/>
        <end position="369"/>
    </location>
</feature>
<dbReference type="Pfam" id="PF04443">
    <property type="entry name" value="LuxE"/>
    <property type="match status" value="1"/>
</dbReference>
<comment type="caution">
    <text evidence="2">The sequence shown here is derived from an EMBL/GenBank/DDBJ whole genome shotgun (WGS) entry which is preliminary data.</text>
</comment>
<dbReference type="Gene3D" id="3.40.50.12780">
    <property type="entry name" value="N-terminal domain of ligase-like"/>
    <property type="match status" value="1"/>
</dbReference>
<dbReference type="EMBL" id="CAVN010000102">
    <property type="protein sequence ID" value="CDF58950.1"/>
    <property type="molecule type" value="Genomic_DNA"/>
</dbReference>
<reference evidence="2" key="1">
    <citation type="submission" date="2013-03" db="EMBL/GenBank/DDBJ databases">
        <title>Draft genome sequence of the hydrogen-ethanol-producing anaerobic alkalithermophilic Caloramator celere.</title>
        <authorList>
            <person name="Ciranna A."/>
            <person name="Larjo A."/>
            <person name="Kivisto A."/>
            <person name="Santala V."/>
            <person name="Roos C."/>
            <person name="Karp M."/>
        </authorList>
    </citation>
    <scope>NUCLEOTIDE SEQUENCE [LARGE SCALE GENOMIC DNA]</scope>
    <source>
        <strain evidence="2">DSM 8682</strain>
    </source>
</reference>
<dbReference type="AlphaFoldDB" id="R7RUC9"/>
<dbReference type="RefSeq" id="WP_018663801.1">
    <property type="nucleotide sequence ID" value="NZ_HF952018.1"/>
</dbReference>
<gene>
    <name evidence="2" type="ORF">TCEL_01169</name>
</gene>
<organism evidence="2 3">
    <name type="scientific">Thermobrachium celere DSM 8682</name>
    <dbReference type="NCBI Taxonomy" id="941824"/>
    <lineage>
        <taxon>Bacteria</taxon>
        <taxon>Bacillati</taxon>
        <taxon>Bacillota</taxon>
        <taxon>Clostridia</taxon>
        <taxon>Eubacteriales</taxon>
        <taxon>Clostridiaceae</taxon>
        <taxon>Thermobrachium</taxon>
    </lineage>
</organism>
<sequence length="377" mass="42998">MGFFNDFKTNLQGQYEECLAYKKLCENEGFNPYRDLKCEDDLYYVPFILSTSFKKSYGLFTKLLRGDIKDIYKWTISSSTSGDPSIVGRSKEDIDTLRRFVLEDEMRHKIDRDYECTFFPKAEDMKSYNRGIFLDKVCESYLGNIVDIYTYRDDTIHLLKLNNNKFEVDVQSFINYIQTHNGKNHRAALGGSTPLFFGTVIRLKENIKPVELGDKSFVHTGGGGWDGRKGNINIGTFIERWRFVEEVSNFLGIPQENFTDTYSFTENSFTMTGHYSKNYRDYLFHVPEYARVIVRDIKTLKPVKEGERGFIQVLNAYGTKSFAGASVLVDDIGEVVSYHRCPECGYEGMVIKIIGRVKGTEAKGCGATLGGDGVGNN</sequence>
<dbReference type="InterPro" id="IPR007534">
    <property type="entry name" value="LuxE"/>
</dbReference>
<evidence type="ECO:0000259" key="1">
    <source>
        <dbReference type="Pfam" id="PF04443"/>
    </source>
</evidence>
<dbReference type="InterPro" id="IPR042099">
    <property type="entry name" value="ANL_N_sf"/>
</dbReference>
<dbReference type="GO" id="GO:0047474">
    <property type="term" value="F:long-chain fatty acid--protein ligase activity"/>
    <property type="evidence" value="ECO:0007669"/>
    <property type="project" value="InterPro"/>
</dbReference>
<proteinExistence type="predicted"/>
<dbReference type="GO" id="GO:0008218">
    <property type="term" value="P:bioluminescence"/>
    <property type="evidence" value="ECO:0007669"/>
    <property type="project" value="InterPro"/>
</dbReference>
<dbReference type="HOGENOM" id="CLU_051326_1_0_9"/>
<evidence type="ECO:0000313" key="3">
    <source>
        <dbReference type="Proteomes" id="UP000014923"/>
    </source>
</evidence>
<name>R7RUC9_9CLOT</name>
<keyword evidence="3" id="KW-1185">Reference proteome</keyword>
<dbReference type="Proteomes" id="UP000014923">
    <property type="component" value="Unassembled WGS sequence"/>
</dbReference>
<dbReference type="eggNOG" id="COG1541">
    <property type="taxonomic scope" value="Bacteria"/>
</dbReference>
<accession>R7RUC9</accession>
<evidence type="ECO:0000313" key="2">
    <source>
        <dbReference type="EMBL" id="CDF58950.1"/>
    </source>
</evidence>
<protein>
    <submittedName>
        <fullName evidence="2">Acyl-protein synthetase, LuxE</fullName>
    </submittedName>
</protein>